<dbReference type="Proteomes" id="UP000188246">
    <property type="component" value="Chromosome"/>
</dbReference>
<dbReference type="Pfam" id="PF03829">
    <property type="entry name" value="PTSIIA_gutA"/>
    <property type="match status" value="1"/>
</dbReference>
<comment type="caution">
    <text evidence="1">Lacks conserved residue(s) required for the propagation of feature annotation.</text>
</comment>
<keyword evidence="3" id="KW-1185">Reference proteome</keyword>
<dbReference type="GO" id="GO:0009401">
    <property type="term" value="P:phosphoenolpyruvate-dependent sugar phosphotransferase system"/>
    <property type="evidence" value="ECO:0007669"/>
    <property type="project" value="InterPro"/>
</dbReference>
<dbReference type="EMBL" id="CP019609">
    <property type="protein sequence ID" value="AQP54449.1"/>
    <property type="molecule type" value="Genomic_DNA"/>
</dbReference>
<dbReference type="InterPro" id="IPR036665">
    <property type="entry name" value="PTS_IIA_glucitol/sorbitol_sf"/>
</dbReference>
<dbReference type="STRING" id="633807.BW732_09560"/>
<dbReference type="PANTHER" id="PTHR40398:SF1">
    <property type="entry name" value="PTS SYSTEM GLUCITOL_SORBITOL-SPECIFIC EIIA COMPONENT"/>
    <property type="match status" value="1"/>
</dbReference>
<organism evidence="2 3">
    <name type="scientific">Vagococcus penaei</name>
    <dbReference type="NCBI Taxonomy" id="633807"/>
    <lineage>
        <taxon>Bacteria</taxon>
        <taxon>Bacillati</taxon>
        <taxon>Bacillota</taxon>
        <taxon>Bacilli</taxon>
        <taxon>Lactobacillales</taxon>
        <taxon>Enterococcaceae</taxon>
        <taxon>Vagococcus</taxon>
    </lineage>
</organism>
<dbReference type="GO" id="GO:0016301">
    <property type="term" value="F:kinase activity"/>
    <property type="evidence" value="ECO:0007669"/>
    <property type="project" value="TreeGrafter"/>
</dbReference>
<dbReference type="AlphaFoldDB" id="A0A1Q2D7U9"/>
<dbReference type="GO" id="GO:0008982">
    <property type="term" value="F:protein-N(PI)-phosphohistidine-sugar phosphotransferase activity"/>
    <property type="evidence" value="ECO:0007669"/>
    <property type="project" value="InterPro"/>
</dbReference>
<evidence type="ECO:0000256" key="1">
    <source>
        <dbReference type="PROSITE-ProRule" id="PRU00420"/>
    </source>
</evidence>
<name>A0A1Q2D7U9_9ENTE</name>
<dbReference type="OrthoDB" id="7065254at2"/>
<dbReference type="KEGG" id="vpi:BW732_09560"/>
<dbReference type="InterPro" id="IPR004716">
    <property type="entry name" value="PTS_IIA_glucitol/sorbitol-sp"/>
</dbReference>
<sequence>MIKSVVKNIGPQALSPEDNLIVLFNTDATPGLSECCVLQEVDGQPTFNLHVGDTISFDDQVYTIQTMGPLANKHLNEMAHVSVMFKEAPKENQIANALYVTPHHFPTIHEGTTITYS</sequence>
<dbReference type="GO" id="GO:0005737">
    <property type="term" value="C:cytoplasm"/>
    <property type="evidence" value="ECO:0007669"/>
    <property type="project" value="InterPro"/>
</dbReference>
<gene>
    <name evidence="2" type="ORF">BW732_09560</name>
</gene>
<dbReference type="PROSITE" id="PS51097">
    <property type="entry name" value="PTS_EIIA_TYPE_5"/>
    <property type="match status" value="1"/>
</dbReference>
<accession>A0A1Q2D7U9</accession>
<reference evidence="2 3" key="1">
    <citation type="journal article" date="2010" name="Int. J. Syst. Evol. Microbiol.">
        <title>Vagococcus penaei sp. nov., isolated from spoilage microbiota of cooked shrimp (Penaeus vannamei).</title>
        <authorList>
            <person name="Jaffres E."/>
            <person name="Prevost H."/>
            <person name="Rossero A."/>
            <person name="Joffraud J.J."/>
            <person name="Dousset X."/>
        </authorList>
    </citation>
    <scope>NUCLEOTIDE SEQUENCE [LARGE SCALE GENOMIC DNA]</scope>
    <source>
        <strain evidence="2 3">CD276</strain>
    </source>
</reference>
<dbReference type="SUPFAM" id="SSF141530">
    <property type="entry name" value="PTSIIA/GutA-like"/>
    <property type="match status" value="1"/>
</dbReference>
<evidence type="ECO:0000313" key="3">
    <source>
        <dbReference type="Proteomes" id="UP000188246"/>
    </source>
</evidence>
<dbReference type="RefSeq" id="WP_077276529.1">
    <property type="nucleotide sequence ID" value="NZ_CP019609.1"/>
</dbReference>
<protein>
    <submittedName>
        <fullName evidence="2">Uncharacterized protein</fullName>
    </submittedName>
</protein>
<proteinExistence type="predicted"/>
<dbReference type="PANTHER" id="PTHR40398">
    <property type="entry name" value="PTS SYSTEM GLUCITOL/SORBITOL-SPECIFIC EIIA COMPONENT"/>
    <property type="match status" value="1"/>
</dbReference>
<dbReference type="Gene3D" id="2.40.33.40">
    <property type="entry name" value="Phosphotransferase system, glucitol/sorbitol-specific IIA component"/>
    <property type="match status" value="1"/>
</dbReference>
<evidence type="ECO:0000313" key="2">
    <source>
        <dbReference type="EMBL" id="AQP54449.1"/>
    </source>
</evidence>